<evidence type="ECO:0008006" key="4">
    <source>
        <dbReference type="Google" id="ProtNLM"/>
    </source>
</evidence>
<name>A0A7S0IR05_9EUKA</name>
<feature type="transmembrane region" description="Helical" evidence="2">
    <location>
        <begin position="12"/>
        <end position="31"/>
    </location>
</feature>
<feature type="transmembrane region" description="Helical" evidence="2">
    <location>
        <begin position="232"/>
        <end position="251"/>
    </location>
</feature>
<dbReference type="AlphaFoldDB" id="A0A7S0IR05"/>
<feature type="region of interest" description="Disordered" evidence="1">
    <location>
        <begin position="95"/>
        <end position="117"/>
    </location>
</feature>
<protein>
    <recommendedName>
        <fullName evidence="4">Magnesium transporter</fullName>
    </recommendedName>
</protein>
<organism evidence="3">
    <name type="scientific">Calcidiscus leptoporus</name>
    <dbReference type="NCBI Taxonomy" id="127549"/>
    <lineage>
        <taxon>Eukaryota</taxon>
        <taxon>Haptista</taxon>
        <taxon>Haptophyta</taxon>
        <taxon>Prymnesiophyceae</taxon>
        <taxon>Coccolithales</taxon>
        <taxon>Calcidiscaceae</taxon>
        <taxon>Calcidiscus</taxon>
    </lineage>
</organism>
<evidence type="ECO:0000256" key="1">
    <source>
        <dbReference type="SAM" id="MobiDB-lite"/>
    </source>
</evidence>
<accession>A0A7S0IR05</accession>
<evidence type="ECO:0000313" key="3">
    <source>
        <dbReference type="EMBL" id="CAD8529180.1"/>
    </source>
</evidence>
<proteinExistence type="predicted"/>
<feature type="transmembrane region" description="Helical" evidence="2">
    <location>
        <begin position="200"/>
        <end position="220"/>
    </location>
</feature>
<feature type="transmembrane region" description="Helical" evidence="2">
    <location>
        <begin position="169"/>
        <end position="188"/>
    </location>
</feature>
<reference evidence="3" key="1">
    <citation type="submission" date="2021-01" db="EMBL/GenBank/DDBJ databases">
        <authorList>
            <person name="Corre E."/>
            <person name="Pelletier E."/>
            <person name="Niang G."/>
            <person name="Scheremetjew M."/>
            <person name="Finn R."/>
            <person name="Kale V."/>
            <person name="Holt S."/>
            <person name="Cochrane G."/>
            <person name="Meng A."/>
            <person name="Brown T."/>
            <person name="Cohen L."/>
        </authorList>
    </citation>
    <scope>NUCLEOTIDE SEQUENCE</scope>
    <source>
        <strain evidence="3">RCC1130</strain>
    </source>
</reference>
<keyword evidence="2" id="KW-0812">Transmembrane</keyword>
<keyword evidence="2" id="KW-0472">Membrane</keyword>
<gene>
    <name evidence="3" type="ORF">CLEP1334_LOCUS4432</name>
</gene>
<keyword evidence="2" id="KW-1133">Transmembrane helix</keyword>
<evidence type="ECO:0000256" key="2">
    <source>
        <dbReference type="SAM" id="Phobius"/>
    </source>
</evidence>
<dbReference type="EMBL" id="HBER01008922">
    <property type="protein sequence ID" value="CAD8529180.1"/>
    <property type="molecule type" value="Transcribed_RNA"/>
</dbReference>
<sequence>MADFFASARGLAYFVSLCVTVAAAAMVLAIFECTYPVDHLLRAQRQGARVNTASSGRGRSWREKTAAHAEQGIAHAEKGLAMVATTTSCTDALSDERTAPPQVLKRPSPDASDSRPSELPVLAPAWLERLMAFVYPFSLGLDEGIVQLVRFGVLGILRQCGQEQNCDHWTFPFLIGMTAMFSLVAIVGQRMVYKRFELSRALPIEYGTVTSAGICSGLVFYRETDYMDGQSVAFTITGLLFILVSIGVTMLRQLPGVSLLPSQCASYLGSLEPKPTGLGEAPCVSMAFHRPRKPADNCHDTSGSLP</sequence>